<gene>
    <name evidence="2" type="ordered locus">Mhun_0319</name>
</gene>
<sequence>MKKASNIIVSLIITLVLSVMICSVFAEDTHAAPPNGHPNGGFDKMVQNLSEQGFDVSKIQAAIDSGDNDTARKLLDEFYAAHPEAKPKRPEMSAEQLAKIIQELKEKGKDVTAIETALAGGNTTAAQSLLDEFWKNNPGERPAPPNQSEKPPQ</sequence>
<accession>Q2FPV8</accession>
<dbReference type="HOGENOM" id="CLU_1709129_0_0_2"/>
<name>Q2FPV8_METHJ</name>
<dbReference type="AlphaFoldDB" id="Q2FPV8"/>
<dbReference type="eggNOG" id="arCOG09580">
    <property type="taxonomic scope" value="Archaea"/>
</dbReference>
<evidence type="ECO:0000313" key="2">
    <source>
        <dbReference type="EMBL" id="ABD40089.1"/>
    </source>
</evidence>
<dbReference type="InParanoid" id="Q2FPV8"/>
<dbReference type="EnsemblBacteria" id="ABD40089">
    <property type="protein sequence ID" value="ABD40089"/>
    <property type="gene ID" value="Mhun_0319"/>
</dbReference>
<proteinExistence type="predicted"/>
<evidence type="ECO:0000313" key="3">
    <source>
        <dbReference type="Proteomes" id="UP000001941"/>
    </source>
</evidence>
<feature type="compositionally biased region" description="Pro residues" evidence="1">
    <location>
        <begin position="141"/>
        <end position="153"/>
    </location>
</feature>
<dbReference type="GeneID" id="3925233"/>
<evidence type="ECO:0000256" key="1">
    <source>
        <dbReference type="SAM" id="MobiDB-lite"/>
    </source>
</evidence>
<dbReference type="STRING" id="323259.Mhun_0319"/>
<keyword evidence="3" id="KW-1185">Reference proteome</keyword>
<dbReference type="OrthoDB" id="383186at2157"/>
<dbReference type="RefSeq" id="WP_011447384.1">
    <property type="nucleotide sequence ID" value="NC_007796.1"/>
</dbReference>
<dbReference type="Proteomes" id="UP000001941">
    <property type="component" value="Chromosome"/>
</dbReference>
<organism evidence="2 3">
    <name type="scientific">Methanospirillum hungatei JF-1 (strain ATCC 27890 / DSM 864 / NBRC 100397 / JF-1)</name>
    <dbReference type="NCBI Taxonomy" id="323259"/>
    <lineage>
        <taxon>Archaea</taxon>
        <taxon>Methanobacteriati</taxon>
        <taxon>Methanobacteriota</taxon>
        <taxon>Stenosarchaea group</taxon>
        <taxon>Methanomicrobia</taxon>
        <taxon>Methanomicrobiales</taxon>
        <taxon>Methanospirillaceae</taxon>
        <taxon>Methanospirillum</taxon>
    </lineage>
</organism>
<dbReference type="EMBL" id="CP000254">
    <property type="protein sequence ID" value="ABD40089.1"/>
    <property type="molecule type" value="Genomic_DNA"/>
</dbReference>
<feature type="region of interest" description="Disordered" evidence="1">
    <location>
        <begin position="133"/>
        <end position="153"/>
    </location>
</feature>
<reference evidence="3" key="1">
    <citation type="journal article" date="2016" name="Stand. Genomic Sci.">
        <title>Complete genome sequence of Methanospirillum hungatei type strain JF1.</title>
        <authorList>
            <person name="Gunsalus R.P."/>
            <person name="Cook L.E."/>
            <person name="Crable B."/>
            <person name="Rohlin L."/>
            <person name="McDonald E."/>
            <person name="Mouttaki H."/>
            <person name="Sieber J.R."/>
            <person name="Poweleit N."/>
            <person name="Zhou H."/>
            <person name="Lapidus A.L."/>
            <person name="Daligault H.E."/>
            <person name="Land M."/>
            <person name="Gilna P."/>
            <person name="Ivanova N."/>
            <person name="Kyrpides N."/>
            <person name="Culley D.E."/>
            <person name="McInerney M.J."/>
        </authorList>
    </citation>
    <scope>NUCLEOTIDE SEQUENCE [LARGE SCALE GENOMIC DNA]</scope>
    <source>
        <strain evidence="3">ATCC 27890 / DSM 864 / NBRC 100397 / JF-1</strain>
    </source>
</reference>
<dbReference type="KEGG" id="mhu:Mhun_0319"/>
<protein>
    <submittedName>
        <fullName evidence="2">Uncharacterized protein</fullName>
    </submittedName>
</protein>